<gene>
    <name evidence="2" type="ORF">NPIL_643531</name>
</gene>
<dbReference type="OrthoDB" id="6421848at2759"/>
<feature type="region of interest" description="Disordered" evidence="1">
    <location>
        <begin position="1"/>
        <end position="42"/>
    </location>
</feature>
<dbReference type="EMBL" id="BMAW01079798">
    <property type="protein sequence ID" value="GFU16801.1"/>
    <property type="molecule type" value="Genomic_DNA"/>
</dbReference>
<name>A0A8X6QBV0_NEPPI</name>
<evidence type="ECO:0000256" key="1">
    <source>
        <dbReference type="SAM" id="MobiDB-lite"/>
    </source>
</evidence>
<keyword evidence="3" id="KW-1185">Reference proteome</keyword>
<dbReference type="AlphaFoldDB" id="A0A8X6QBV0"/>
<accession>A0A8X6QBV0</accession>
<comment type="caution">
    <text evidence="2">The sequence shown here is derived from an EMBL/GenBank/DDBJ whole genome shotgun (WGS) entry which is preliminary data.</text>
</comment>
<feature type="compositionally biased region" description="Basic and acidic residues" evidence="1">
    <location>
        <begin position="1"/>
        <end position="10"/>
    </location>
</feature>
<protein>
    <submittedName>
        <fullName evidence="2">Uncharacterized protein</fullName>
    </submittedName>
</protein>
<feature type="compositionally biased region" description="Polar residues" evidence="1">
    <location>
        <begin position="11"/>
        <end position="39"/>
    </location>
</feature>
<organism evidence="2 3">
    <name type="scientific">Nephila pilipes</name>
    <name type="common">Giant wood spider</name>
    <name type="synonym">Nephila maculata</name>
    <dbReference type="NCBI Taxonomy" id="299642"/>
    <lineage>
        <taxon>Eukaryota</taxon>
        <taxon>Metazoa</taxon>
        <taxon>Ecdysozoa</taxon>
        <taxon>Arthropoda</taxon>
        <taxon>Chelicerata</taxon>
        <taxon>Arachnida</taxon>
        <taxon>Araneae</taxon>
        <taxon>Araneomorphae</taxon>
        <taxon>Entelegynae</taxon>
        <taxon>Araneoidea</taxon>
        <taxon>Nephilidae</taxon>
        <taxon>Nephila</taxon>
    </lineage>
</organism>
<proteinExistence type="predicted"/>
<evidence type="ECO:0000313" key="3">
    <source>
        <dbReference type="Proteomes" id="UP000887013"/>
    </source>
</evidence>
<reference evidence="2" key="1">
    <citation type="submission" date="2020-08" db="EMBL/GenBank/DDBJ databases">
        <title>Multicomponent nature underlies the extraordinary mechanical properties of spider dragline silk.</title>
        <authorList>
            <person name="Kono N."/>
            <person name="Nakamura H."/>
            <person name="Mori M."/>
            <person name="Yoshida Y."/>
            <person name="Ohtoshi R."/>
            <person name="Malay A.D."/>
            <person name="Moran D.A.P."/>
            <person name="Tomita M."/>
            <person name="Numata K."/>
            <person name="Arakawa K."/>
        </authorList>
    </citation>
    <scope>NUCLEOTIDE SEQUENCE</scope>
</reference>
<sequence length="123" mass="14420">MITESLESKSENISQEQMTNKSLESKSENISQEQMTTKGLESIPENIFQEQMANESPEFMFVRDVIRFGLVKYWPALDWTPSGIFVQQNQDYPFNLAIKRIFKKFLDNILVIQQKKKLLRPLS</sequence>
<dbReference type="Proteomes" id="UP000887013">
    <property type="component" value="Unassembled WGS sequence"/>
</dbReference>
<evidence type="ECO:0000313" key="2">
    <source>
        <dbReference type="EMBL" id="GFU16801.1"/>
    </source>
</evidence>